<feature type="transmembrane region" description="Helical" evidence="16">
    <location>
        <begin position="103"/>
        <end position="123"/>
    </location>
</feature>
<dbReference type="SUPFAM" id="SSF47226">
    <property type="entry name" value="Histidine-containing phosphotransfer domain, HPT domain"/>
    <property type="match status" value="1"/>
</dbReference>
<feature type="domain" description="Histidine kinase" evidence="17">
    <location>
        <begin position="361"/>
        <end position="579"/>
    </location>
</feature>
<dbReference type="SUPFAM" id="SSF52172">
    <property type="entry name" value="CheY-like"/>
    <property type="match status" value="2"/>
</dbReference>
<dbReference type="Gene3D" id="3.30.565.10">
    <property type="entry name" value="Histidine kinase-like ATPase, C-terminal domain"/>
    <property type="match status" value="1"/>
</dbReference>
<dbReference type="Gene3D" id="1.20.120.160">
    <property type="entry name" value="HPT domain"/>
    <property type="match status" value="1"/>
</dbReference>
<evidence type="ECO:0000256" key="8">
    <source>
        <dbReference type="ARBA" id="ARBA00022741"/>
    </source>
</evidence>
<dbReference type="InterPro" id="IPR005467">
    <property type="entry name" value="His_kinase_dom"/>
</dbReference>
<dbReference type="CDD" id="cd17546">
    <property type="entry name" value="REC_hyHK_CKI1_RcsC-like"/>
    <property type="match status" value="1"/>
</dbReference>
<keyword evidence="6" id="KW-0808">Transferase</keyword>
<feature type="transmembrane region" description="Helical" evidence="16">
    <location>
        <begin position="135"/>
        <end position="155"/>
    </location>
</feature>
<evidence type="ECO:0000259" key="17">
    <source>
        <dbReference type="PROSITE" id="PS50109"/>
    </source>
</evidence>
<evidence type="ECO:0000256" key="6">
    <source>
        <dbReference type="ARBA" id="ARBA00022679"/>
    </source>
</evidence>
<evidence type="ECO:0000256" key="16">
    <source>
        <dbReference type="SAM" id="Phobius"/>
    </source>
</evidence>
<comment type="catalytic activity">
    <reaction evidence="1">
        <text>ATP + protein L-histidine = ADP + protein N-phospho-L-histidine.</text>
        <dbReference type="EC" id="2.7.13.3"/>
    </reaction>
</comment>
<gene>
    <name evidence="20" type="ORF">G7071_12295</name>
</gene>
<dbReference type="PRINTS" id="PR00344">
    <property type="entry name" value="BCTRLSENSOR"/>
</dbReference>
<dbReference type="SMART" id="SM00388">
    <property type="entry name" value="HisKA"/>
    <property type="match status" value="1"/>
</dbReference>
<evidence type="ECO:0000256" key="13">
    <source>
        <dbReference type="ARBA" id="ARBA00023136"/>
    </source>
</evidence>
<feature type="transmembrane region" description="Helical" evidence="16">
    <location>
        <begin position="33"/>
        <end position="51"/>
    </location>
</feature>
<dbReference type="KEGG" id="npi:G7071_12295"/>
<dbReference type="AlphaFoldDB" id="A0A6G7YH05"/>
<dbReference type="PROSITE" id="PS50109">
    <property type="entry name" value="HIS_KIN"/>
    <property type="match status" value="1"/>
</dbReference>
<dbReference type="Proteomes" id="UP000502035">
    <property type="component" value="Chromosome"/>
</dbReference>
<keyword evidence="7 16" id="KW-0812">Transmembrane</keyword>
<dbReference type="Gene3D" id="1.10.287.130">
    <property type="match status" value="1"/>
</dbReference>
<evidence type="ECO:0000256" key="3">
    <source>
        <dbReference type="ARBA" id="ARBA00012438"/>
    </source>
</evidence>
<dbReference type="Pfam" id="PF01627">
    <property type="entry name" value="Hpt"/>
    <property type="match status" value="1"/>
</dbReference>
<feature type="domain" description="HPt" evidence="19">
    <location>
        <begin position="890"/>
        <end position="983"/>
    </location>
</feature>
<dbReference type="InterPro" id="IPR004358">
    <property type="entry name" value="Sig_transdc_His_kin-like_C"/>
</dbReference>
<accession>A0A6G7YH05</accession>
<feature type="domain" description="Response regulatory" evidence="18">
    <location>
        <begin position="600"/>
        <end position="715"/>
    </location>
</feature>
<evidence type="ECO:0000256" key="15">
    <source>
        <dbReference type="PROSITE-ProRule" id="PRU00169"/>
    </source>
</evidence>
<feature type="transmembrane region" description="Helical" evidence="16">
    <location>
        <begin position="167"/>
        <end position="186"/>
    </location>
</feature>
<dbReference type="InterPro" id="IPR001789">
    <property type="entry name" value="Sig_transdc_resp-reg_receiver"/>
</dbReference>
<dbReference type="InterPro" id="IPR003661">
    <property type="entry name" value="HisK_dim/P_dom"/>
</dbReference>
<feature type="modified residue" description="Phosphohistidine" evidence="14">
    <location>
        <position position="929"/>
    </location>
</feature>
<dbReference type="InterPro" id="IPR036641">
    <property type="entry name" value="HPT_dom_sf"/>
</dbReference>
<evidence type="ECO:0000256" key="1">
    <source>
        <dbReference type="ARBA" id="ARBA00000085"/>
    </source>
</evidence>
<evidence type="ECO:0000256" key="11">
    <source>
        <dbReference type="ARBA" id="ARBA00022989"/>
    </source>
</evidence>
<dbReference type="Pfam" id="PF02518">
    <property type="entry name" value="HATPase_c"/>
    <property type="match status" value="1"/>
</dbReference>
<evidence type="ECO:0000256" key="5">
    <source>
        <dbReference type="ARBA" id="ARBA00022553"/>
    </source>
</evidence>
<evidence type="ECO:0000256" key="12">
    <source>
        <dbReference type="ARBA" id="ARBA00023012"/>
    </source>
</evidence>
<keyword evidence="11 16" id="KW-1133">Transmembrane helix</keyword>
<feature type="modified residue" description="4-aspartylphosphate" evidence="15">
    <location>
        <position position="650"/>
    </location>
</feature>
<dbReference type="GO" id="GO:0005524">
    <property type="term" value="F:ATP binding"/>
    <property type="evidence" value="ECO:0007669"/>
    <property type="project" value="UniProtKB-KW"/>
</dbReference>
<dbReference type="InterPro" id="IPR008207">
    <property type="entry name" value="Sig_transdc_His_kin_Hpt_dom"/>
</dbReference>
<dbReference type="RefSeq" id="WP_166319185.1">
    <property type="nucleotide sequence ID" value="NZ_CP049866.1"/>
</dbReference>
<protein>
    <recommendedName>
        <fullName evidence="3">histidine kinase</fullName>
        <ecNumber evidence="3">2.7.13.3</ecNumber>
    </recommendedName>
</protein>
<evidence type="ECO:0000259" key="18">
    <source>
        <dbReference type="PROSITE" id="PS50110"/>
    </source>
</evidence>
<keyword evidence="5 15" id="KW-0597">Phosphoprotein</keyword>
<dbReference type="EMBL" id="CP049866">
    <property type="protein sequence ID" value="QIK76092.1"/>
    <property type="molecule type" value="Genomic_DNA"/>
</dbReference>
<dbReference type="GO" id="GO:0005886">
    <property type="term" value="C:plasma membrane"/>
    <property type="evidence" value="ECO:0007669"/>
    <property type="project" value="UniProtKB-SubCell"/>
</dbReference>
<keyword evidence="9" id="KW-0418">Kinase</keyword>
<dbReference type="Pfam" id="PF00512">
    <property type="entry name" value="HisKA"/>
    <property type="match status" value="1"/>
</dbReference>
<organism evidence="20 21">
    <name type="scientific">Nocardioides piscis</name>
    <dbReference type="NCBI Taxonomy" id="2714938"/>
    <lineage>
        <taxon>Bacteria</taxon>
        <taxon>Bacillati</taxon>
        <taxon>Actinomycetota</taxon>
        <taxon>Actinomycetes</taxon>
        <taxon>Propionibacteriales</taxon>
        <taxon>Nocardioidaceae</taxon>
        <taxon>Nocardioides</taxon>
    </lineage>
</organism>
<evidence type="ECO:0000256" key="14">
    <source>
        <dbReference type="PROSITE-ProRule" id="PRU00110"/>
    </source>
</evidence>
<dbReference type="InterPro" id="IPR036890">
    <property type="entry name" value="HATPase_C_sf"/>
</dbReference>
<sequence>MDRLESRRWSFLCLAVGAAAVLVFLTSPQDSPAQLGAWFLPCTLAVVVTAVRWRRSSGQARIPLLLLLVAQTSYLVLLAAWYLGPVVLGWELDFPSLIDLGFFLDYGVFVVFLVSVLHAGTVGRDVEARVAVIDALIVTTALSAVLWVFVVVPSLEARAPGPATAVALLYPAINLVMCGLAARVVIDRMARSGLAGLLLLGWLAPQIAGDVAYGVQSAAGTFDYGTPLFVTWMVANTSLAAMVAHPSLPRLLDGRGADGGPRLPAAPGDQGLARRGRLFVLYLSAVVPLVMEGFSDHSSAILLFMAAGGFALVILRLALLAGDLREQRRLAAQLEHTGAQLRQANLDLRRVGEARSEFLATMSHEIRTPMNAIIGMSGIVLDSDLTPQQTEQLEIVRGAGENLLALVNDILDFSKVDAGKIELETSPFELLECIESAVDLVAPQASAKGLELLYVNDHDCPAVVLGDLTRLRQVLVNLLTNAVKFTSRGEVLLSVSCDDEPGSLRFEVCDTGIGISADNVDTIFESFTQADASTTRAVGGTGLGLTISRRLVEAMGGRMWVESRTGEGSTFYFTIQLEAAEGPTGLDGLHRRAELLSGMRILVVDDSDTNRRILRHQLDPWGVELEDTGDPLTALQWVGEGRHYAVAVVDLHMPGMGGADLARSLRETPHGRDLPLILLASVSSSARRTGDLGRAVHITKPVKPSVLANALVEAIDGTPPPAVAEVDGLAVRNGSGKLKILVAEDNVINQKVALGMLQRLGYRPDVAANGLEVLDAIHRQHYDVVLMDVQMPEMDGLEATRQIRGQLPSGSQPHIVALTANALAEDRDVCLAAGMDDYLSKPLRATQLVAALASCRPAARDAVREAVPEVQPGSALDGAVVDALRADLDDDYFFNEVIDRYVANAATRTEEMRRVHATGDCKQLKALAHGMKGTAANFGAHRLSGLAADLEGAAEDSDPDHIATILDALSEERVRVAQALGDYQDRIRS</sequence>
<keyword evidence="21" id="KW-1185">Reference proteome</keyword>
<evidence type="ECO:0000259" key="19">
    <source>
        <dbReference type="PROSITE" id="PS50894"/>
    </source>
</evidence>
<name>A0A6G7YH05_9ACTN</name>
<dbReference type="InterPro" id="IPR036097">
    <property type="entry name" value="HisK_dim/P_sf"/>
</dbReference>
<dbReference type="SMART" id="SM00448">
    <property type="entry name" value="REC"/>
    <property type="match status" value="2"/>
</dbReference>
<keyword evidence="4" id="KW-1003">Cell membrane</keyword>
<feature type="transmembrane region" description="Helical" evidence="16">
    <location>
        <begin position="300"/>
        <end position="319"/>
    </location>
</feature>
<evidence type="ECO:0000256" key="2">
    <source>
        <dbReference type="ARBA" id="ARBA00004651"/>
    </source>
</evidence>
<dbReference type="Pfam" id="PF00072">
    <property type="entry name" value="Response_reg"/>
    <property type="match status" value="2"/>
</dbReference>
<proteinExistence type="predicted"/>
<evidence type="ECO:0000313" key="20">
    <source>
        <dbReference type="EMBL" id="QIK76092.1"/>
    </source>
</evidence>
<dbReference type="FunFam" id="3.30.565.10:FF:000078">
    <property type="entry name" value="Two-component sensor histidine kinase"/>
    <property type="match status" value="1"/>
</dbReference>
<comment type="subcellular location">
    <subcellularLocation>
        <location evidence="2">Cell membrane</location>
        <topology evidence="2">Multi-pass membrane protein</topology>
    </subcellularLocation>
</comment>
<keyword evidence="13 16" id="KW-0472">Membrane</keyword>
<dbReference type="CDD" id="cd16922">
    <property type="entry name" value="HATPase_EvgS-ArcB-TorS-like"/>
    <property type="match status" value="1"/>
</dbReference>
<feature type="modified residue" description="4-aspartylphosphate" evidence="15">
    <location>
        <position position="788"/>
    </location>
</feature>
<evidence type="ECO:0000256" key="4">
    <source>
        <dbReference type="ARBA" id="ARBA00022475"/>
    </source>
</evidence>
<dbReference type="GO" id="GO:0000155">
    <property type="term" value="F:phosphorelay sensor kinase activity"/>
    <property type="evidence" value="ECO:0007669"/>
    <property type="project" value="InterPro"/>
</dbReference>
<dbReference type="CDD" id="cd00082">
    <property type="entry name" value="HisKA"/>
    <property type="match status" value="1"/>
</dbReference>
<dbReference type="SUPFAM" id="SSF55874">
    <property type="entry name" value="ATPase domain of HSP90 chaperone/DNA topoisomerase II/histidine kinase"/>
    <property type="match status" value="1"/>
</dbReference>
<evidence type="ECO:0000313" key="21">
    <source>
        <dbReference type="Proteomes" id="UP000502035"/>
    </source>
</evidence>
<evidence type="ECO:0000256" key="7">
    <source>
        <dbReference type="ARBA" id="ARBA00022692"/>
    </source>
</evidence>
<evidence type="ECO:0000256" key="10">
    <source>
        <dbReference type="ARBA" id="ARBA00022840"/>
    </source>
</evidence>
<dbReference type="PROSITE" id="PS50894">
    <property type="entry name" value="HPT"/>
    <property type="match status" value="1"/>
</dbReference>
<keyword evidence="12" id="KW-0902">Two-component regulatory system</keyword>
<evidence type="ECO:0000256" key="9">
    <source>
        <dbReference type="ARBA" id="ARBA00022777"/>
    </source>
</evidence>
<dbReference type="InterPro" id="IPR011006">
    <property type="entry name" value="CheY-like_superfamily"/>
</dbReference>
<dbReference type="InterPro" id="IPR003594">
    <property type="entry name" value="HATPase_dom"/>
</dbReference>
<dbReference type="EC" id="2.7.13.3" evidence="3"/>
<feature type="domain" description="Response regulatory" evidence="18">
    <location>
        <begin position="739"/>
        <end position="856"/>
    </location>
</feature>
<dbReference type="PROSITE" id="PS50110">
    <property type="entry name" value="RESPONSE_REGULATORY"/>
    <property type="match status" value="2"/>
</dbReference>
<feature type="transmembrane region" description="Helical" evidence="16">
    <location>
        <begin position="227"/>
        <end position="245"/>
    </location>
</feature>
<dbReference type="PANTHER" id="PTHR45339:SF1">
    <property type="entry name" value="HYBRID SIGNAL TRANSDUCTION HISTIDINE KINASE J"/>
    <property type="match status" value="1"/>
</dbReference>
<dbReference type="FunFam" id="1.10.287.130:FF:000002">
    <property type="entry name" value="Two-component osmosensing histidine kinase"/>
    <property type="match status" value="1"/>
</dbReference>
<feature type="transmembrane region" description="Helical" evidence="16">
    <location>
        <begin position="9"/>
        <end position="27"/>
    </location>
</feature>
<reference evidence="20 21" key="1">
    <citation type="submission" date="2020-03" db="EMBL/GenBank/DDBJ databases">
        <title>Nocardioides sp. nov., isolated from fish.</title>
        <authorList>
            <person name="Hyun D.-W."/>
            <person name="Bae J.-W."/>
        </authorList>
    </citation>
    <scope>NUCLEOTIDE SEQUENCE [LARGE SCALE GENOMIC DNA]</scope>
    <source>
        <strain evidence="20 21">HDW12A</strain>
    </source>
</reference>
<keyword evidence="8" id="KW-0547">Nucleotide-binding</keyword>
<feature type="transmembrane region" description="Helical" evidence="16">
    <location>
        <begin position="193"/>
        <end position="215"/>
    </location>
</feature>
<dbReference type="SMART" id="SM00387">
    <property type="entry name" value="HATPase_c"/>
    <property type="match status" value="1"/>
</dbReference>
<keyword evidence="10" id="KW-0067">ATP-binding</keyword>
<feature type="transmembrane region" description="Helical" evidence="16">
    <location>
        <begin position="63"/>
        <end position="83"/>
    </location>
</feature>
<dbReference type="SUPFAM" id="SSF47384">
    <property type="entry name" value="Homodimeric domain of signal transducing histidine kinase"/>
    <property type="match status" value="1"/>
</dbReference>
<dbReference type="Gene3D" id="3.40.50.2300">
    <property type="match status" value="2"/>
</dbReference>
<dbReference type="PANTHER" id="PTHR45339">
    <property type="entry name" value="HYBRID SIGNAL TRANSDUCTION HISTIDINE KINASE J"/>
    <property type="match status" value="1"/>
</dbReference>